<accession>A0A9W4MW97</accession>
<dbReference type="GO" id="GO:0005509">
    <property type="term" value="F:calcium ion binding"/>
    <property type="evidence" value="ECO:0007669"/>
    <property type="project" value="InterPro"/>
</dbReference>
<dbReference type="Gene3D" id="2.60.40.1180">
    <property type="entry name" value="Golgi alpha-mannosidase II"/>
    <property type="match status" value="1"/>
</dbReference>
<dbReference type="EMBL" id="CAJVOS010000030">
    <property type="protein sequence ID" value="CAG8143491.1"/>
    <property type="molecule type" value="Genomic_DNA"/>
</dbReference>
<evidence type="ECO:0000256" key="11">
    <source>
        <dbReference type="ARBA" id="ARBA00023277"/>
    </source>
</evidence>
<evidence type="ECO:0000313" key="18">
    <source>
        <dbReference type="EMBL" id="CAG8143491.1"/>
    </source>
</evidence>
<comment type="cofactor">
    <cofactor evidence="2">
        <name>Ca(2+)</name>
        <dbReference type="ChEBI" id="CHEBI:29108"/>
    </cofactor>
</comment>
<evidence type="ECO:0000256" key="9">
    <source>
        <dbReference type="ARBA" id="ARBA00023157"/>
    </source>
</evidence>
<evidence type="ECO:0000256" key="5">
    <source>
        <dbReference type="ARBA" id="ARBA00022723"/>
    </source>
</evidence>
<dbReference type="SMART" id="SM00642">
    <property type="entry name" value="Aamy"/>
    <property type="match status" value="1"/>
</dbReference>
<dbReference type="InterPro" id="IPR013777">
    <property type="entry name" value="A-amylase-like"/>
</dbReference>
<keyword evidence="7" id="KW-0378">Hydrolase</keyword>
<proteinExistence type="inferred from homology"/>
<dbReference type="InterPro" id="IPR015340">
    <property type="entry name" value="A_amylase_C_dom"/>
</dbReference>
<dbReference type="Proteomes" id="UP001153618">
    <property type="component" value="Unassembled WGS sequence"/>
</dbReference>
<evidence type="ECO:0000256" key="16">
    <source>
        <dbReference type="PIRSR" id="PIRSR001024-5"/>
    </source>
</evidence>
<evidence type="ECO:0000256" key="3">
    <source>
        <dbReference type="ARBA" id="ARBA00008061"/>
    </source>
</evidence>
<dbReference type="Gene3D" id="3.20.20.80">
    <property type="entry name" value="Glycosidases"/>
    <property type="match status" value="1"/>
</dbReference>
<evidence type="ECO:0000256" key="4">
    <source>
        <dbReference type="ARBA" id="ARBA00012595"/>
    </source>
</evidence>
<dbReference type="AlphaFoldDB" id="A0A9W4MW97"/>
<evidence type="ECO:0000256" key="13">
    <source>
        <dbReference type="PIRSR" id="PIRSR001024-1"/>
    </source>
</evidence>
<comment type="caution">
    <text evidence="18">The sequence shown here is derived from an EMBL/GenBank/DDBJ whole genome shotgun (WGS) entry which is preliminary data.</text>
</comment>
<dbReference type="Pfam" id="PF00128">
    <property type="entry name" value="Alpha-amylase"/>
    <property type="match status" value="1"/>
</dbReference>
<feature type="domain" description="Glycosyl hydrolase family 13 catalytic" evidence="17">
    <location>
        <begin position="51"/>
        <end position="425"/>
    </location>
</feature>
<evidence type="ECO:0000256" key="14">
    <source>
        <dbReference type="PIRSR" id="PIRSR001024-2"/>
    </source>
</evidence>
<feature type="active site" description="Proton donor" evidence="13">
    <location>
        <position position="285"/>
    </location>
</feature>
<keyword evidence="6" id="KW-0732">Signal</keyword>
<evidence type="ECO:0000256" key="15">
    <source>
        <dbReference type="PIRSR" id="PIRSR001024-4"/>
    </source>
</evidence>
<dbReference type="PANTHER" id="PTHR10357:SF215">
    <property type="entry name" value="ALPHA-AMYLASE 1"/>
    <property type="match status" value="1"/>
</dbReference>
<dbReference type="CDD" id="cd11319">
    <property type="entry name" value="AmyAc_euk_AmyA"/>
    <property type="match status" value="1"/>
</dbReference>
<comment type="catalytic activity">
    <reaction evidence="1">
        <text>Endohydrolysis of (1-&gt;4)-alpha-D-glucosidic linkages in polysaccharides containing three or more (1-&gt;4)-alpha-linked D-glucose units.</text>
        <dbReference type="EC" id="3.2.1.1"/>
    </reaction>
</comment>
<dbReference type="InterPro" id="IPR013780">
    <property type="entry name" value="Glyco_hydro_b"/>
</dbReference>
<dbReference type="GO" id="GO:0004556">
    <property type="term" value="F:alpha-amylase activity"/>
    <property type="evidence" value="ECO:0007669"/>
    <property type="project" value="UniProtKB-EC"/>
</dbReference>
<dbReference type="OrthoDB" id="204980at2759"/>
<keyword evidence="11" id="KW-0119">Carbohydrate metabolism</keyword>
<feature type="binding site" evidence="16">
    <location>
        <position position="352"/>
    </location>
    <ligand>
        <name>substrate</name>
    </ligand>
</feature>
<gene>
    <name evidence="18" type="ORF">POLS_LOCUS5867</name>
</gene>
<dbReference type="SUPFAM" id="SSF51011">
    <property type="entry name" value="Glycosyl hydrolase domain"/>
    <property type="match status" value="1"/>
</dbReference>
<dbReference type="InterPro" id="IPR006047">
    <property type="entry name" value="GH13_cat_dom"/>
</dbReference>
<keyword evidence="19" id="KW-1185">Reference proteome</keyword>
<protein>
    <recommendedName>
        <fullName evidence="4">alpha-amylase</fullName>
        <ecNumber evidence="4">3.2.1.1</ecNumber>
    </recommendedName>
</protein>
<feature type="disulfide bond" evidence="15">
    <location>
        <begin position="511"/>
        <end position="548"/>
    </location>
</feature>
<feature type="active site" description="Nucleophile" evidence="13">
    <location>
        <position position="261"/>
    </location>
</feature>
<organism evidence="18 19">
    <name type="scientific">Penicillium olsonii</name>
    <dbReference type="NCBI Taxonomy" id="99116"/>
    <lineage>
        <taxon>Eukaryota</taxon>
        <taxon>Fungi</taxon>
        <taxon>Dikarya</taxon>
        <taxon>Ascomycota</taxon>
        <taxon>Pezizomycotina</taxon>
        <taxon>Eurotiomycetes</taxon>
        <taxon>Eurotiomycetidae</taxon>
        <taxon>Eurotiales</taxon>
        <taxon>Aspergillaceae</taxon>
        <taxon>Penicillium</taxon>
    </lineage>
</organism>
<evidence type="ECO:0000256" key="8">
    <source>
        <dbReference type="ARBA" id="ARBA00022837"/>
    </source>
</evidence>
<keyword evidence="10" id="KW-0325">Glycoprotein</keyword>
<feature type="binding site" evidence="16">
    <location>
        <position position="259"/>
    </location>
    <ligand>
        <name>substrate</name>
    </ligand>
</feature>
<dbReference type="EC" id="3.2.1.1" evidence="4"/>
<keyword evidence="8" id="KW-0106">Calcium</keyword>
<dbReference type="Pfam" id="PF09260">
    <property type="entry name" value="A_amylase_dom_C"/>
    <property type="match status" value="1"/>
</dbReference>
<evidence type="ECO:0000313" key="19">
    <source>
        <dbReference type="Proteomes" id="UP001153618"/>
    </source>
</evidence>
<feature type="disulfide bond" evidence="15">
    <location>
        <begin position="199"/>
        <end position="219"/>
    </location>
</feature>
<name>A0A9W4MW97_PENOL</name>
<evidence type="ECO:0000256" key="2">
    <source>
        <dbReference type="ARBA" id="ARBA00001913"/>
    </source>
</evidence>
<feature type="binding site" evidence="16">
    <location>
        <position position="121"/>
    </location>
    <ligand>
        <name>substrate</name>
    </ligand>
</feature>
<dbReference type="SUPFAM" id="SSF51445">
    <property type="entry name" value="(Trans)glycosidases"/>
    <property type="match status" value="1"/>
</dbReference>
<feature type="binding site" evidence="16">
    <location>
        <position position="399"/>
    </location>
    <ligand>
        <name>substrate</name>
    </ligand>
</feature>
<evidence type="ECO:0000259" key="17">
    <source>
        <dbReference type="SMART" id="SM00642"/>
    </source>
</evidence>
<keyword evidence="9 15" id="KW-1015">Disulfide bond</keyword>
<evidence type="ECO:0000256" key="1">
    <source>
        <dbReference type="ARBA" id="ARBA00000548"/>
    </source>
</evidence>
<feature type="disulfide bond" evidence="15">
    <location>
        <begin position="295"/>
        <end position="338"/>
    </location>
</feature>
<evidence type="ECO:0000256" key="7">
    <source>
        <dbReference type="ARBA" id="ARBA00022801"/>
    </source>
</evidence>
<evidence type="ECO:0000256" key="10">
    <source>
        <dbReference type="ARBA" id="ARBA00023180"/>
    </source>
</evidence>
<evidence type="ECO:0000256" key="6">
    <source>
        <dbReference type="ARBA" id="ARBA00022729"/>
    </source>
</evidence>
<evidence type="ECO:0000256" key="12">
    <source>
        <dbReference type="ARBA" id="ARBA00023295"/>
    </source>
</evidence>
<feature type="site" description="Transition state stabilizer" evidence="14">
    <location>
        <position position="352"/>
    </location>
</feature>
<feature type="disulfide bond" evidence="15">
    <location>
        <begin position="68"/>
        <end position="76"/>
    </location>
</feature>
<dbReference type="PIRSF" id="PIRSF001024">
    <property type="entry name" value="Alph-amyl_fung"/>
    <property type="match status" value="1"/>
</dbReference>
<sequence length="594" mass="64794">MIFDRYSSLFLLLIFPANATMGWKVLVIIALHAVHTHAASRAQWLGRSVYQVVTDRFARTDNSTTASCDAGLGEYCGGTFQGIINRLDYIQDLGFDAVWISPVQSQESKRTADLSAYHGYWPNDLYSINSHFGTADDLRALSAALHARDMFLMLDVVVGDMAWAGNASTVDYSTFNPFNDKKYFHDYKLLSKDPVNHTCVLDVSLSIYATSALLSFDQCWMGDDVLSLPDLRNEDKEVQQMLGDWVSELVSNYSVDGLRIDSVLNIAPDFFADFTKAAGVFTMGEGATRDASGYCSLQPDISGLLNYPLYYILSETFNTTHGDLDRVVQSIDHTREQCDDVISLGTFTSNQDVPRFGSYTSDISLARNILTISMLADGIPILYYGEEQHLTGGFNPVNRESLWRTKYSMKSTTLPSLVQSLNRIRSYASSDGKKSTVAPKSGTDYLSYLSLPIHNSTNILAMRKGFRGNQVVSVVSNLGAKPAKNATTKITLGSDGTGFSSKQNLTEVLSCKTVVTDSKGNLDVDLSSDGGPRVYYPTESLNRSSVICGNHTKTSGSSAGSPSASPGAGISLFGLSWGVTPIATAALTMSYIFI</sequence>
<keyword evidence="12" id="KW-0326">Glycosidase</keyword>
<reference evidence="18" key="1">
    <citation type="submission" date="2021-07" db="EMBL/GenBank/DDBJ databases">
        <authorList>
            <person name="Branca A.L. A."/>
        </authorList>
    </citation>
    <scope>NUCLEOTIDE SEQUENCE</scope>
</reference>
<dbReference type="FunFam" id="3.20.20.80:FF:000120">
    <property type="entry name" value="Alpha-amylase A"/>
    <property type="match status" value="1"/>
</dbReference>
<dbReference type="InterPro" id="IPR017853">
    <property type="entry name" value="GH"/>
</dbReference>
<dbReference type="GO" id="GO:0016052">
    <property type="term" value="P:carbohydrate catabolic process"/>
    <property type="evidence" value="ECO:0007669"/>
    <property type="project" value="InterPro"/>
</dbReference>
<comment type="similarity">
    <text evidence="3">Belongs to the glycosyl hydrolase 13 family.</text>
</comment>
<keyword evidence="5" id="KW-0479">Metal-binding</keyword>
<dbReference type="PANTHER" id="PTHR10357">
    <property type="entry name" value="ALPHA-AMYLASE FAMILY MEMBER"/>
    <property type="match status" value="1"/>
</dbReference>